<proteinExistence type="predicted"/>
<sequence length="77" mass="8759">MDDLFVAAKMGASLLYLPRRQPSSSCCKGNTCSEEVGHLTEHSVVIGTKSHVCYILIRSPLVMIRDIWYLEVWIFRS</sequence>
<comment type="caution">
    <text evidence="1">The sequence shown here is derived from an EMBL/GenBank/DDBJ whole genome shotgun (WGS) entry which is preliminary data.</text>
</comment>
<reference evidence="1 2" key="1">
    <citation type="journal article" date="2020" name="Nature">
        <title>Six reference-quality genomes reveal evolution of bat adaptations.</title>
        <authorList>
            <person name="Jebb D."/>
            <person name="Huang Z."/>
            <person name="Pippel M."/>
            <person name="Hughes G.M."/>
            <person name="Lavrichenko K."/>
            <person name="Devanna P."/>
            <person name="Winkler S."/>
            <person name="Jermiin L.S."/>
            <person name="Skirmuntt E.C."/>
            <person name="Katzourakis A."/>
            <person name="Burkitt-Gray L."/>
            <person name="Ray D.A."/>
            <person name="Sullivan K.A.M."/>
            <person name="Roscito J.G."/>
            <person name="Kirilenko B.M."/>
            <person name="Davalos L.M."/>
            <person name="Corthals A.P."/>
            <person name="Power M.L."/>
            <person name="Jones G."/>
            <person name="Ransome R.D."/>
            <person name="Dechmann D.K.N."/>
            <person name="Locatelli A.G."/>
            <person name="Puechmaille S.J."/>
            <person name="Fedrigo O."/>
            <person name="Jarvis E.D."/>
            <person name="Hiller M."/>
            <person name="Vernes S.C."/>
            <person name="Myers E.W."/>
            <person name="Teeling E.C."/>
        </authorList>
    </citation>
    <scope>NUCLEOTIDE SEQUENCE [LARGE SCALE GENOMIC DNA]</scope>
    <source>
        <strain evidence="1">MPipKuh1</strain>
        <tissue evidence="1">Flight muscle</tissue>
    </source>
</reference>
<gene>
    <name evidence="1" type="ORF">mPipKuh1_018804</name>
</gene>
<dbReference type="EMBL" id="JACAGB010000006">
    <property type="protein sequence ID" value="KAF6359292.1"/>
    <property type="molecule type" value="Genomic_DNA"/>
</dbReference>
<organism evidence="1 2">
    <name type="scientific">Pipistrellus kuhlii</name>
    <name type="common">Kuhl's pipistrelle</name>
    <dbReference type="NCBI Taxonomy" id="59472"/>
    <lineage>
        <taxon>Eukaryota</taxon>
        <taxon>Metazoa</taxon>
        <taxon>Chordata</taxon>
        <taxon>Craniata</taxon>
        <taxon>Vertebrata</taxon>
        <taxon>Euteleostomi</taxon>
        <taxon>Mammalia</taxon>
        <taxon>Eutheria</taxon>
        <taxon>Laurasiatheria</taxon>
        <taxon>Chiroptera</taxon>
        <taxon>Yangochiroptera</taxon>
        <taxon>Vespertilionidae</taxon>
        <taxon>Pipistrellus</taxon>
    </lineage>
</organism>
<keyword evidence="2" id="KW-1185">Reference proteome</keyword>
<name>A0A7J7YBH2_PIPKU</name>
<evidence type="ECO:0000313" key="2">
    <source>
        <dbReference type="Proteomes" id="UP000558488"/>
    </source>
</evidence>
<evidence type="ECO:0000313" key="1">
    <source>
        <dbReference type="EMBL" id="KAF6359292.1"/>
    </source>
</evidence>
<dbReference type="AlphaFoldDB" id="A0A7J7YBH2"/>
<dbReference type="Proteomes" id="UP000558488">
    <property type="component" value="Unassembled WGS sequence"/>
</dbReference>
<accession>A0A7J7YBH2</accession>
<protein>
    <submittedName>
        <fullName evidence="1">WD repeat domain 7</fullName>
    </submittedName>
</protein>